<evidence type="ECO:0000313" key="4">
    <source>
        <dbReference type="EMBL" id="WZU68983.1"/>
    </source>
</evidence>
<dbReference type="GO" id="GO:0016491">
    <property type="term" value="F:oxidoreductase activity"/>
    <property type="evidence" value="ECO:0007669"/>
    <property type="project" value="UniProtKB-KW"/>
</dbReference>
<accession>A0AAN0MDC8</accession>
<dbReference type="KEGG" id="yrh:AABB31_09020"/>
<keyword evidence="5" id="KW-1185">Reference proteome</keyword>
<dbReference type="Pfam" id="PF01370">
    <property type="entry name" value="Epimerase"/>
    <property type="match status" value="1"/>
</dbReference>
<evidence type="ECO:0000313" key="5">
    <source>
        <dbReference type="Proteomes" id="UP001470809"/>
    </source>
</evidence>
<dbReference type="AlphaFoldDB" id="A0AAN0MDC8"/>
<dbReference type="RefSeq" id="WP_342078276.1">
    <property type="nucleotide sequence ID" value="NZ_CP151767.2"/>
</dbReference>
<evidence type="ECO:0000259" key="3">
    <source>
        <dbReference type="Pfam" id="PF01408"/>
    </source>
</evidence>
<feature type="domain" description="Gfo/Idh/MocA-like oxidoreductase N-terminal" evidence="3">
    <location>
        <begin position="6"/>
        <end position="121"/>
    </location>
</feature>
<name>A0AAN0MDC8_9RHOB</name>
<dbReference type="InterPro" id="IPR050463">
    <property type="entry name" value="Gfo/Idh/MocA_oxidrdct_glycsds"/>
</dbReference>
<dbReference type="PANTHER" id="PTHR43818">
    <property type="entry name" value="BCDNA.GH03377"/>
    <property type="match status" value="1"/>
</dbReference>
<dbReference type="Pfam" id="PF01408">
    <property type="entry name" value="GFO_IDH_MocA"/>
    <property type="match status" value="1"/>
</dbReference>
<dbReference type="Gene3D" id="3.40.50.720">
    <property type="entry name" value="NAD(P)-binding Rossmann-like Domain"/>
    <property type="match status" value="2"/>
</dbReference>
<gene>
    <name evidence="4" type="ORF">AABB31_09020</name>
</gene>
<dbReference type="PANTHER" id="PTHR43818:SF11">
    <property type="entry name" value="BCDNA.GH03377"/>
    <property type="match status" value="1"/>
</dbReference>
<dbReference type="InterPro" id="IPR036291">
    <property type="entry name" value="NAD(P)-bd_dom_sf"/>
</dbReference>
<dbReference type="SUPFAM" id="SSF51735">
    <property type="entry name" value="NAD(P)-binding Rossmann-fold domains"/>
    <property type="match status" value="2"/>
</dbReference>
<sequence>MTQKEMRVGLIGAGYIASRHASAVELNKQGRVTAVCDVSETTAREFAGSIGAQPYTSVDDMIAAGVCDIVHILTPPHTHAPLAIQCLNAGLHVFVEKPFALSRDEAAAILAAEEASAGQIAVCHNFLGLPSYAKLKKLVADGSIGRIDTVEVNWRFPLTPLRSGPYNLWMLREPQNLLFEIGPHLFAFATDLGGALTDIQVSTGKPITLPGNLGVRHQTWRVLAKAGSIDVAINISLVEGVDDRSVYVRGTNAVARLDYAQDTLNMRYENAAELVISPLSQQLSQAGQNIKNGAVNAAKQLTSLNRKNPYDLSFTNTVQAIYTALSANKPMDARFSGDAAATVVKNIAAVVNSAPAAAIADIPAAPAGSPNPTVLVVGGTGFIGRHLTRSLVASGRDVRVLSRGAGGPFSDLSDRVEMFAASLKDAESLEKAMQGIDVVYHLAKSDNATWEGYLENDIGVTERLAEAAMKAGVKRFIYTGTIASYDMSDPAQTITEASGFGDDIESRNLYARAKALSEERLMDMHQLRGLPLVIARPGIVIGEGGPLQHWGIGKWNGAGAVQLWGNGKNILPFVLIDDVSDALIKMIDRDDILGKDYNLIGEPMMTGRGYFDAIHQSMNARLRVKSSSFIALHLIEKLKYTLKKNVLRKRNLSQISLADWKSRGHLSPFDNSKAKADLDWQPVRDKDEFIRRAIVEANLFGF</sequence>
<dbReference type="EMBL" id="CP151767">
    <property type="protein sequence ID" value="WZU68983.1"/>
    <property type="molecule type" value="Genomic_DNA"/>
</dbReference>
<reference evidence="4 5" key="2">
    <citation type="submission" date="2024-08" db="EMBL/GenBank/DDBJ databases">
        <title>Phylogenomic analyses of a clade within the roseobacter group suggest taxonomic reassignments of species of the genera Aestuariivita, Citreicella, Loktanella, Nautella, Pelagibaca, Ruegeria, Thalassobius, Thiobacimonas and Tropicibacter, and the proposal o.</title>
        <authorList>
            <person name="Jeon C.O."/>
        </authorList>
    </citation>
    <scope>NUCLEOTIDE SEQUENCE [LARGE SCALE GENOMIC DNA]</scope>
    <source>
        <strain evidence="4 5">SS1-5</strain>
    </source>
</reference>
<dbReference type="InterPro" id="IPR001509">
    <property type="entry name" value="Epimerase_deHydtase"/>
</dbReference>
<dbReference type="SUPFAM" id="SSF55347">
    <property type="entry name" value="Glyceraldehyde-3-phosphate dehydrogenase-like, C-terminal domain"/>
    <property type="match status" value="1"/>
</dbReference>
<evidence type="ECO:0000256" key="1">
    <source>
        <dbReference type="ARBA" id="ARBA00023002"/>
    </source>
</evidence>
<reference evidence="5" key="1">
    <citation type="submission" date="2024-04" db="EMBL/GenBank/DDBJ databases">
        <title>Phylogenomic analyses of a clade within the roseobacter group suggest taxonomic reassignments of species of the genera Aestuariivita, Citreicella, Loktanella, Nautella, Pelagibaca, Ruegeria, Thalassobius, Thiobacimonas and Tropicibacter, and the proposal o.</title>
        <authorList>
            <person name="Jeon C.O."/>
        </authorList>
    </citation>
    <scope>NUCLEOTIDE SEQUENCE [LARGE SCALE GENOMIC DNA]</scope>
    <source>
        <strain evidence="5">SS1-5</strain>
    </source>
</reference>
<dbReference type="InterPro" id="IPR000683">
    <property type="entry name" value="Gfo/Idh/MocA-like_OxRdtase_N"/>
</dbReference>
<protein>
    <submittedName>
        <fullName evidence="4">NAD-dependent epimerase/dehydratase family protein</fullName>
    </submittedName>
</protein>
<keyword evidence="1" id="KW-0560">Oxidoreductase</keyword>
<organism evidence="4 5">
    <name type="scientific">Yoonia rhodophyticola</name>
    <dbReference type="NCBI Taxonomy" id="3137370"/>
    <lineage>
        <taxon>Bacteria</taxon>
        <taxon>Pseudomonadati</taxon>
        <taxon>Pseudomonadota</taxon>
        <taxon>Alphaproteobacteria</taxon>
        <taxon>Rhodobacterales</taxon>
        <taxon>Paracoccaceae</taxon>
        <taxon>Yoonia</taxon>
    </lineage>
</organism>
<proteinExistence type="predicted"/>
<evidence type="ECO:0000259" key="2">
    <source>
        <dbReference type="Pfam" id="PF01370"/>
    </source>
</evidence>
<dbReference type="Proteomes" id="UP001470809">
    <property type="component" value="Chromosome"/>
</dbReference>
<dbReference type="GO" id="GO:0000166">
    <property type="term" value="F:nucleotide binding"/>
    <property type="evidence" value="ECO:0007669"/>
    <property type="project" value="InterPro"/>
</dbReference>
<dbReference type="Gene3D" id="3.30.360.10">
    <property type="entry name" value="Dihydrodipicolinate Reductase, domain 2"/>
    <property type="match status" value="1"/>
</dbReference>
<feature type="domain" description="NAD-dependent epimerase/dehydratase" evidence="2">
    <location>
        <begin position="374"/>
        <end position="599"/>
    </location>
</feature>